<proteinExistence type="predicted"/>
<sequence length="161" mass="19278">MDTTLKRQWDQYVSNLDDDDERKRVEGSWEKFKDWTTTLAPTVRDTSLQAHEAYRRARQRPYQSPTEFLSYLRSLEYQIGYLPEQFRKHIFFLGLHKSVKTLLSAAIDYKAIRFRDLIERAESLHLQMATTKPQTQKIRKRGSREPMGRQRQDNKKRRGAQ</sequence>
<organism evidence="2 3">
    <name type="scientific">Sporothrix eucalyptigena</name>
    <dbReference type="NCBI Taxonomy" id="1812306"/>
    <lineage>
        <taxon>Eukaryota</taxon>
        <taxon>Fungi</taxon>
        <taxon>Dikarya</taxon>
        <taxon>Ascomycota</taxon>
        <taxon>Pezizomycotina</taxon>
        <taxon>Sordariomycetes</taxon>
        <taxon>Sordariomycetidae</taxon>
        <taxon>Ophiostomatales</taxon>
        <taxon>Ophiostomataceae</taxon>
        <taxon>Sporothrix</taxon>
    </lineage>
</organism>
<name>A0ABP0D1E4_9PEZI</name>
<reference evidence="2 3" key="1">
    <citation type="submission" date="2024-01" db="EMBL/GenBank/DDBJ databases">
        <authorList>
            <person name="Allen C."/>
            <person name="Tagirdzhanova G."/>
        </authorList>
    </citation>
    <scope>NUCLEOTIDE SEQUENCE [LARGE SCALE GENOMIC DNA]</scope>
</reference>
<dbReference type="Proteomes" id="UP001642482">
    <property type="component" value="Unassembled WGS sequence"/>
</dbReference>
<evidence type="ECO:0000313" key="3">
    <source>
        <dbReference type="Proteomes" id="UP001642482"/>
    </source>
</evidence>
<feature type="region of interest" description="Disordered" evidence="1">
    <location>
        <begin position="129"/>
        <end position="161"/>
    </location>
</feature>
<accession>A0ABP0D1E4</accession>
<evidence type="ECO:0000313" key="2">
    <source>
        <dbReference type="EMBL" id="CAK7238234.1"/>
    </source>
</evidence>
<protein>
    <recommendedName>
        <fullName evidence="4">Retrotransposon gag domain-containing protein</fullName>
    </recommendedName>
</protein>
<feature type="compositionally biased region" description="Basic and acidic residues" evidence="1">
    <location>
        <begin position="143"/>
        <end position="153"/>
    </location>
</feature>
<keyword evidence="3" id="KW-1185">Reference proteome</keyword>
<comment type="caution">
    <text evidence="2">The sequence shown here is derived from an EMBL/GenBank/DDBJ whole genome shotgun (WGS) entry which is preliminary data.</text>
</comment>
<gene>
    <name evidence="2" type="ORF">SEUCBS140593_010460</name>
</gene>
<evidence type="ECO:0008006" key="4">
    <source>
        <dbReference type="Google" id="ProtNLM"/>
    </source>
</evidence>
<evidence type="ECO:0000256" key="1">
    <source>
        <dbReference type="SAM" id="MobiDB-lite"/>
    </source>
</evidence>
<dbReference type="EMBL" id="CAWUHD010000220">
    <property type="protein sequence ID" value="CAK7238234.1"/>
    <property type="molecule type" value="Genomic_DNA"/>
</dbReference>